<comment type="caution">
    <text evidence="3">The sequence shown here is derived from an EMBL/GenBank/DDBJ whole genome shotgun (WGS) entry which is preliminary data.</text>
</comment>
<organism evidence="3 4">
    <name type="scientific">Paramecium pentaurelia</name>
    <dbReference type="NCBI Taxonomy" id="43138"/>
    <lineage>
        <taxon>Eukaryota</taxon>
        <taxon>Sar</taxon>
        <taxon>Alveolata</taxon>
        <taxon>Ciliophora</taxon>
        <taxon>Intramacronucleata</taxon>
        <taxon>Oligohymenophorea</taxon>
        <taxon>Peniculida</taxon>
        <taxon>Parameciidae</taxon>
        <taxon>Paramecium</taxon>
    </lineage>
</organism>
<feature type="domain" description="PSI" evidence="2">
    <location>
        <begin position="971"/>
        <end position="1012"/>
    </location>
</feature>
<proteinExistence type="predicted"/>
<evidence type="ECO:0000313" key="4">
    <source>
        <dbReference type="Proteomes" id="UP000689195"/>
    </source>
</evidence>
<feature type="domain" description="PSI" evidence="2">
    <location>
        <begin position="733"/>
        <end position="774"/>
    </location>
</feature>
<reference evidence="3" key="1">
    <citation type="submission" date="2021-01" db="EMBL/GenBank/DDBJ databases">
        <authorList>
            <consortium name="Genoscope - CEA"/>
            <person name="William W."/>
        </authorList>
    </citation>
    <scope>NUCLEOTIDE SEQUENCE</scope>
</reference>
<protein>
    <recommendedName>
        <fullName evidence="2">PSI domain-containing protein</fullName>
    </recommendedName>
</protein>
<keyword evidence="4" id="KW-1185">Reference proteome</keyword>
<evidence type="ECO:0000313" key="3">
    <source>
        <dbReference type="EMBL" id="CAD8149926.1"/>
    </source>
</evidence>
<gene>
    <name evidence="3" type="ORF">PPENT_87.1.T0200003</name>
</gene>
<dbReference type="OrthoDB" id="10392879at2759"/>
<feature type="domain" description="PSI" evidence="2">
    <location>
        <begin position="127"/>
        <end position="165"/>
    </location>
</feature>
<accession>A0A8S1TFH4</accession>
<dbReference type="SMART" id="SM00423">
    <property type="entry name" value="PSI"/>
    <property type="match status" value="4"/>
</dbReference>
<sequence length="1089" mass="124561">MHTVPITAQLNGRIAYIQNRSVIKLLNVSKQLNRNNVTNFHMPAYGKWIQTEQDCKYTFPSLYMNVAQICVWQNGKCKDLNESNNLDSEQCLQNTLDTYKWTGSSCVSCFEVNWQLQFSLQLPNQCNCSQLQAEYTCLQKSSCIWSNSYCQSIECSSIMRQFQCASNPYCVWLKGQCQMFKSCTELKGTNQSDCIVLSINCPASDGINCLDSKLLLPCSAYKSQSSCTNMLGRDGFCIWQYSTCQVLRNCQQINKQQDCQYFTKQCYWSTSCQPVSCSIFNTPNTCQYYYQSINSYTPVSCYWVFGQGICAQTTDFMKQLTPATCQTNTNLTATWSNTLKICLSCLIPSPPNPKQCSCSQLISQQNCLQSQQCFWNIEINQCLQLPCDKLNQQQCIQNSKCWWKFTMQACEQLTSCSDLYAGSDFECISQSLFCPLQNKDDPPYFKCESYSQINFTNCEDLNQTQCNQYVMPPYYICQWNNYLGKCQYQSYCNQLGNPKLCYSNPFCYYQDGCKSKTCEQFNTLESCKFSINPNNWNYIQSCAWLNGSCISADNLFSEQNCYINSDYTARWSTNVKDGFCIPCNISFQQSITPKNQCLCSQLLTQYECNLSSCYWQNGFCIDNNYDCNQSNQIDCIQKAYCYWIYQKELPYGGYCNNIPQLQIQQFCTRLKGSNSLECLSQTTLCPVSIDGICQDRTYLQTCQSKNSIQLCANSIGQEGYCTYQNQSCQILTNCTQLKTISECFLFDKICVWNASSGSCSQLFCSSYTTQDSCTYIFQNINKSNIQICVWNTTTNLCTTATYIIEKSFQDCYQTSGGTYHWSNTLETIGTCVSCSLNKIQPKHTCSCTELNKFECEISKPVCKLNESNQCVKLQCSEILDSVYCSQQNECMWNLNQCVVFTKCTDLKGSSTLDCIAQSIECQYIQNGICQSTQSLHSCDKYETQECTFGIQGSDGLCYWNSLINLCSVISSCDDITNQLVCSSLTPACQWSYFFQSCVPFQCQDHNYKDQCTNVLVNLNDPQIELCVWQNNKCVPYVDSFYKLDDDICYTNSDHTYRWVKEDKHGTRCKQCLKSSLINIIAIIIILNIL</sequence>
<dbReference type="InterPro" id="IPR002895">
    <property type="entry name" value="Paramecium_SA"/>
</dbReference>
<dbReference type="InterPro" id="IPR016201">
    <property type="entry name" value="PSI"/>
</dbReference>
<keyword evidence="1" id="KW-0325">Glycoprotein</keyword>
<dbReference type="EMBL" id="CAJJDO010000020">
    <property type="protein sequence ID" value="CAD8149926.1"/>
    <property type="molecule type" value="Genomic_DNA"/>
</dbReference>
<name>A0A8S1TFH4_9CILI</name>
<dbReference type="AlphaFoldDB" id="A0A8S1TFH4"/>
<evidence type="ECO:0000259" key="2">
    <source>
        <dbReference type="SMART" id="SM00423"/>
    </source>
</evidence>
<evidence type="ECO:0000256" key="1">
    <source>
        <dbReference type="ARBA" id="ARBA00023180"/>
    </source>
</evidence>
<dbReference type="Proteomes" id="UP000689195">
    <property type="component" value="Unassembled WGS sequence"/>
</dbReference>
<feature type="domain" description="PSI" evidence="2">
    <location>
        <begin position="357"/>
        <end position="396"/>
    </location>
</feature>
<dbReference type="SMART" id="SM00639">
    <property type="entry name" value="PSA"/>
    <property type="match status" value="5"/>
</dbReference>